<proteinExistence type="predicted"/>
<organism evidence="2 3">
    <name type="scientific">Collimonas rhizosphaerae</name>
    <dbReference type="NCBI Taxonomy" id="3126357"/>
    <lineage>
        <taxon>Bacteria</taxon>
        <taxon>Pseudomonadati</taxon>
        <taxon>Pseudomonadota</taxon>
        <taxon>Betaproteobacteria</taxon>
        <taxon>Burkholderiales</taxon>
        <taxon>Oxalobacteraceae</taxon>
        <taxon>Collimonas</taxon>
    </lineage>
</organism>
<dbReference type="InterPro" id="IPR035897">
    <property type="entry name" value="Toll_tir_struct_dom_sf"/>
</dbReference>
<keyword evidence="3" id="KW-1185">Reference proteome</keyword>
<dbReference type="RefSeq" id="WP_342831655.1">
    <property type="nucleotide sequence ID" value="NZ_JBANDC010000028.1"/>
</dbReference>
<dbReference type="SUPFAM" id="SSF52200">
    <property type="entry name" value="Toll/Interleukin receptor TIR domain"/>
    <property type="match status" value="1"/>
</dbReference>
<evidence type="ECO:0000313" key="3">
    <source>
        <dbReference type="Proteomes" id="UP001495910"/>
    </source>
</evidence>
<sequence>MNMSVEPNNKKVFISYSWTDAAHDEWIVSLVEKLAECGIHCVFDKFDLKPGQDKFVFMEQMVGSTEIEKVLVVCDKGYKKKANLRKGGVGTESVIMTPELYGKTDQTKFIPVIAEHDEDGPCLPAFLASRIYVDLSSPDNFQNEFEKLVRLIYDKPAFKRPKLGSPPAYILENDYKPLLTNGKFQDWKDGISQAKPYVKAAEKIYLDALIVALADFNVTDTSDTFDETIVDSIAKMKPLRDQFIEFIELKCVHGNDDDPSFDRIFDFFEQLAALTGPDESVGSYTEATFDNYRFLAWELFLYVHTILIKNDFYDTSARFLSENYHFQNMIQRSTEGLSYTFFDHSLYSIDVHRKQRLGSNRTSISADLFKERADIRAIPFANLMQTDFLLCLRKAIVKTDAWGEIWFPRTLVYMQRHGASFPLFSRVAKPRFETAICKILGVENLSELVRQFDAVDEADRLSGYRFNGAFGRISFQALMNYSAIKTIVAER</sequence>
<dbReference type="EMBL" id="JBANDC010000028">
    <property type="protein sequence ID" value="MEM4990644.1"/>
    <property type="molecule type" value="Genomic_DNA"/>
</dbReference>
<evidence type="ECO:0000313" key="2">
    <source>
        <dbReference type="EMBL" id="MEM4990644.1"/>
    </source>
</evidence>
<comment type="caution">
    <text evidence="2">The sequence shown here is derived from an EMBL/GenBank/DDBJ whole genome shotgun (WGS) entry which is preliminary data.</text>
</comment>
<dbReference type="Pfam" id="PF08357">
    <property type="entry name" value="SEFIR"/>
    <property type="match status" value="1"/>
</dbReference>
<name>A0ABU9Q2Z6_9BURK</name>
<feature type="domain" description="SEFIR" evidence="1">
    <location>
        <begin position="9"/>
        <end position="144"/>
    </location>
</feature>
<dbReference type="InterPro" id="IPR013568">
    <property type="entry name" value="SEFIR_dom"/>
</dbReference>
<protein>
    <submittedName>
        <fullName evidence="2">SEFIR domain-containing protein</fullName>
    </submittedName>
</protein>
<evidence type="ECO:0000259" key="1">
    <source>
        <dbReference type="PROSITE" id="PS51534"/>
    </source>
</evidence>
<dbReference type="Gene3D" id="3.40.50.10140">
    <property type="entry name" value="Toll/interleukin-1 receptor homology (TIR) domain"/>
    <property type="match status" value="1"/>
</dbReference>
<reference evidence="2 3" key="1">
    <citation type="submission" date="2024-02" db="EMBL/GenBank/DDBJ databases">
        <title>Draft genome sequence of Collimonas sp. strain H4R21, an effective mineral-weathering bacterial strain isolated from the beech rhizosphere.</title>
        <authorList>
            <person name="Morin E."/>
            <person name="Uroz S."/>
            <person name="Leveau J.H.J."/>
            <person name="Kumar R."/>
            <person name="Rey M.W."/>
            <person name="Pham J."/>
        </authorList>
    </citation>
    <scope>NUCLEOTIDE SEQUENCE [LARGE SCALE GENOMIC DNA]</scope>
    <source>
        <strain evidence="2 3">H4R21</strain>
    </source>
</reference>
<gene>
    <name evidence="2" type="ORF">V8G57_24865</name>
</gene>
<dbReference type="PROSITE" id="PS51534">
    <property type="entry name" value="SEFIR"/>
    <property type="match status" value="1"/>
</dbReference>
<dbReference type="Proteomes" id="UP001495910">
    <property type="component" value="Unassembled WGS sequence"/>
</dbReference>
<accession>A0ABU9Q2Z6</accession>